<proteinExistence type="predicted"/>
<name>A0A0A1UGX8_ENTIV</name>
<protein>
    <recommendedName>
        <fullName evidence="4">TLDc domain-containing protein</fullName>
    </recommendedName>
</protein>
<evidence type="ECO:0000313" key="2">
    <source>
        <dbReference type="EMBL" id="ELP94288.1"/>
    </source>
</evidence>
<keyword evidence="1" id="KW-0175">Coiled coil</keyword>
<dbReference type="RefSeq" id="XP_004261059.1">
    <property type="nucleotide sequence ID" value="XM_004261011.1"/>
</dbReference>
<dbReference type="AlphaFoldDB" id="A0A0A1UGX8"/>
<feature type="coiled-coil region" evidence="1">
    <location>
        <begin position="18"/>
        <end position="131"/>
    </location>
</feature>
<reference evidence="2 3" key="1">
    <citation type="submission" date="2012-10" db="EMBL/GenBank/DDBJ databases">
        <authorList>
            <person name="Zafar N."/>
            <person name="Inman J."/>
            <person name="Hall N."/>
            <person name="Lorenzi H."/>
            <person name="Caler E."/>
        </authorList>
    </citation>
    <scope>NUCLEOTIDE SEQUENCE [LARGE SCALE GENOMIC DNA]</scope>
    <source>
        <strain evidence="2 3">IP1</strain>
    </source>
</reference>
<dbReference type="GeneID" id="14893276"/>
<dbReference type="VEuPathDB" id="AmoebaDB:EIN_423290"/>
<dbReference type="OrthoDB" id="32994at2759"/>
<evidence type="ECO:0000256" key="1">
    <source>
        <dbReference type="SAM" id="Coils"/>
    </source>
</evidence>
<sequence>MPQFDCVFNENNTNSISIKKLKQRNKNYEDVIKKKVTALEGYYDRLQEAILQRKNFISTVEKQKEKIEMGLLKIEETKQKIINDLEKLSKNNDDVIYEILKAKKKSKDLELEVLKRKISSVENDFKATKTDWEQKLVNTASLINEKNIKEQKELATEQRISSITTCVPYLSKRTYIIKQIEKHSKTTFSRVEDLSKDYHSINNLIYNYGYNQQRRSALLLFVNSNWKVFGAFISNQQLESSKSFLFKIENEKVIFFDIKAGYEKYDFKMNNNTLSFGNEFEVPDLKIVYETQESYFSGKYTSYSIEVLQNVFKYDGEMNALFGMDKCTGTTSYLFY</sequence>
<dbReference type="KEGG" id="eiv:EIN_423290"/>
<accession>A0A0A1UGX8</accession>
<organism evidence="2 3">
    <name type="scientific">Entamoeba invadens IP1</name>
    <dbReference type="NCBI Taxonomy" id="370355"/>
    <lineage>
        <taxon>Eukaryota</taxon>
        <taxon>Amoebozoa</taxon>
        <taxon>Evosea</taxon>
        <taxon>Archamoebae</taxon>
        <taxon>Mastigamoebida</taxon>
        <taxon>Entamoebidae</taxon>
        <taxon>Entamoeba</taxon>
    </lineage>
</organism>
<gene>
    <name evidence="2" type="ORF">EIN_423290</name>
</gene>
<evidence type="ECO:0008006" key="4">
    <source>
        <dbReference type="Google" id="ProtNLM"/>
    </source>
</evidence>
<dbReference type="Proteomes" id="UP000014680">
    <property type="component" value="Unassembled WGS sequence"/>
</dbReference>
<dbReference type="EMBL" id="KB206245">
    <property type="protein sequence ID" value="ELP94288.1"/>
    <property type="molecule type" value="Genomic_DNA"/>
</dbReference>
<keyword evidence="3" id="KW-1185">Reference proteome</keyword>
<evidence type="ECO:0000313" key="3">
    <source>
        <dbReference type="Proteomes" id="UP000014680"/>
    </source>
</evidence>